<name>A0A7J9IRM8_9ROSI</name>
<evidence type="ECO:0000313" key="3">
    <source>
        <dbReference type="Proteomes" id="UP000593575"/>
    </source>
</evidence>
<dbReference type="EMBL" id="JABFAE010000003">
    <property type="protein sequence ID" value="MBA0824747.1"/>
    <property type="molecule type" value="Genomic_DNA"/>
</dbReference>
<dbReference type="AlphaFoldDB" id="A0A7J9IRM8"/>
<feature type="compositionally biased region" description="Acidic residues" evidence="1">
    <location>
        <begin position="212"/>
        <end position="241"/>
    </location>
</feature>
<evidence type="ECO:0000256" key="1">
    <source>
        <dbReference type="SAM" id="MobiDB-lite"/>
    </source>
</evidence>
<feature type="region of interest" description="Disordered" evidence="1">
    <location>
        <begin position="206"/>
        <end position="241"/>
    </location>
</feature>
<dbReference type="Proteomes" id="UP000593575">
    <property type="component" value="Unassembled WGS sequence"/>
</dbReference>
<keyword evidence="3" id="KW-1185">Reference proteome</keyword>
<feature type="non-terminal residue" evidence="2">
    <location>
        <position position="1"/>
    </location>
</feature>
<evidence type="ECO:0000313" key="2">
    <source>
        <dbReference type="EMBL" id="MBA0824747.1"/>
    </source>
</evidence>
<organism evidence="2 3">
    <name type="scientific">Gossypium armourianum</name>
    <dbReference type="NCBI Taxonomy" id="34283"/>
    <lineage>
        <taxon>Eukaryota</taxon>
        <taxon>Viridiplantae</taxon>
        <taxon>Streptophyta</taxon>
        <taxon>Embryophyta</taxon>
        <taxon>Tracheophyta</taxon>
        <taxon>Spermatophyta</taxon>
        <taxon>Magnoliopsida</taxon>
        <taxon>eudicotyledons</taxon>
        <taxon>Gunneridae</taxon>
        <taxon>Pentapetalae</taxon>
        <taxon>rosids</taxon>
        <taxon>malvids</taxon>
        <taxon>Malvales</taxon>
        <taxon>Malvaceae</taxon>
        <taxon>Malvoideae</taxon>
        <taxon>Gossypium</taxon>
    </lineage>
</organism>
<dbReference type="PANTHER" id="PTHR13343:SF28">
    <property type="entry name" value="PENTATRICOPEPTIDE REPEAT (PPR) SUPERFAMILY PROTEIN"/>
    <property type="match status" value="1"/>
</dbReference>
<dbReference type="PANTHER" id="PTHR13343">
    <property type="entry name" value="CREG1 PROTEIN"/>
    <property type="match status" value="1"/>
</dbReference>
<accession>A0A7J9IRM8</accession>
<comment type="caution">
    <text evidence="2">The sequence shown here is derived from an EMBL/GenBank/DDBJ whole genome shotgun (WGS) entry which is preliminary data.</text>
</comment>
<protein>
    <submittedName>
        <fullName evidence="2">Uncharacterized protein</fullName>
    </submittedName>
</protein>
<proteinExistence type="predicted"/>
<sequence>MMLMIESAMAVRLPAPTNFCSSSALNNYRPMCNSGELTSCHVSCRRLFRHGGFGITWKGFRRLNRASLSRRTLVKNNIRATAEHLGSASDPAKHKGRSHYHPFEDIGEATSKKSNDATLTAAETSRTIIEVNSKATVMFTGMINDEVHENIMWPDLPYATDEHGNVYLQVKSDEDILQSLTVENNFVQVIIGFDTTEIMKEIELSGPSEVDFGIEEIDNEDVDIEDDDDDDDDDDDEDYDE</sequence>
<gene>
    <name evidence="2" type="ORF">Goarm_021392</name>
</gene>
<reference evidence="2 3" key="1">
    <citation type="journal article" date="2019" name="Genome Biol. Evol.">
        <title>Insights into the evolution of the New World diploid cottons (Gossypium, subgenus Houzingenia) based on genome sequencing.</title>
        <authorList>
            <person name="Grover C.E."/>
            <person name="Arick M.A. 2nd"/>
            <person name="Thrash A."/>
            <person name="Conover J.L."/>
            <person name="Sanders W.S."/>
            <person name="Peterson D.G."/>
            <person name="Frelichowski J.E."/>
            <person name="Scheffler J.A."/>
            <person name="Scheffler B.E."/>
            <person name="Wendel J.F."/>
        </authorList>
    </citation>
    <scope>NUCLEOTIDE SEQUENCE [LARGE SCALE GENOMIC DNA]</scope>
    <source>
        <strain evidence="2">6</strain>
        <tissue evidence="2">Leaf</tissue>
    </source>
</reference>